<evidence type="ECO:0000256" key="1">
    <source>
        <dbReference type="ARBA" id="ARBA00023015"/>
    </source>
</evidence>
<dbReference type="InterPro" id="IPR001647">
    <property type="entry name" value="HTH_TetR"/>
</dbReference>
<gene>
    <name evidence="7" type="ORF">OG288_11500</name>
</gene>
<dbReference type="RefSeq" id="WP_189770542.1">
    <property type="nucleotide sequence ID" value="NZ_BMVY01000004.1"/>
</dbReference>
<feature type="domain" description="HTH tetR-type" evidence="6">
    <location>
        <begin position="12"/>
        <end position="72"/>
    </location>
</feature>
<feature type="DNA-binding region" description="H-T-H motif" evidence="4">
    <location>
        <begin position="35"/>
        <end position="54"/>
    </location>
</feature>
<evidence type="ECO:0000256" key="4">
    <source>
        <dbReference type="PROSITE-ProRule" id="PRU00335"/>
    </source>
</evidence>
<evidence type="ECO:0000313" key="8">
    <source>
        <dbReference type="Proteomes" id="UP001432166"/>
    </source>
</evidence>
<dbReference type="Proteomes" id="UP001432166">
    <property type="component" value="Chromosome"/>
</dbReference>
<dbReference type="Pfam" id="PF00440">
    <property type="entry name" value="TetR_N"/>
    <property type="match status" value="1"/>
</dbReference>
<name>A0ABZ1JGL8_9ACTN</name>
<evidence type="ECO:0000256" key="3">
    <source>
        <dbReference type="ARBA" id="ARBA00023163"/>
    </source>
</evidence>
<keyword evidence="2 4" id="KW-0238">DNA-binding</keyword>
<accession>A0ABZ1JGL8</accession>
<organism evidence="7 8">
    <name type="scientific">Streptomyces tauricus</name>
    <dbReference type="NCBI Taxonomy" id="68274"/>
    <lineage>
        <taxon>Bacteria</taxon>
        <taxon>Bacillati</taxon>
        <taxon>Actinomycetota</taxon>
        <taxon>Actinomycetes</taxon>
        <taxon>Kitasatosporales</taxon>
        <taxon>Streptomycetaceae</taxon>
        <taxon>Streptomyces</taxon>
        <taxon>Streptomyces aurantiacus group</taxon>
    </lineage>
</organism>
<dbReference type="InterPro" id="IPR036271">
    <property type="entry name" value="Tet_transcr_reg_TetR-rel_C_sf"/>
</dbReference>
<feature type="region of interest" description="Disordered" evidence="5">
    <location>
        <begin position="199"/>
        <end position="238"/>
    </location>
</feature>
<reference evidence="7" key="1">
    <citation type="submission" date="2022-10" db="EMBL/GenBank/DDBJ databases">
        <title>The complete genomes of actinobacterial strains from the NBC collection.</title>
        <authorList>
            <person name="Joergensen T.S."/>
            <person name="Alvarez Arevalo M."/>
            <person name="Sterndorff E.B."/>
            <person name="Faurdal D."/>
            <person name="Vuksanovic O."/>
            <person name="Mourched A.-S."/>
            <person name="Charusanti P."/>
            <person name="Shaw S."/>
            <person name="Blin K."/>
            <person name="Weber T."/>
        </authorList>
    </citation>
    <scope>NUCLEOTIDE SEQUENCE</scope>
    <source>
        <strain evidence="7">NBC_00189</strain>
    </source>
</reference>
<dbReference type="EMBL" id="CP108133">
    <property type="protein sequence ID" value="WTP48870.1"/>
    <property type="molecule type" value="Genomic_DNA"/>
</dbReference>
<evidence type="ECO:0000259" key="6">
    <source>
        <dbReference type="PROSITE" id="PS50977"/>
    </source>
</evidence>
<keyword evidence="8" id="KW-1185">Reference proteome</keyword>
<dbReference type="PROSITE" id="PS50977">
    <property type="entry name" value="HTH_TETR_2"/>
    <property type="match status" value="1"/>
</dbReference>
<dbReference type="Gene3D" id="1.10.357.10">
    <property type="entry name" value="Tetracycline Repressor, domain 2"/>
    <property type="match status" value="1"/>
</dbReference>
<sequence length="238" mass="25782">MTRLDGRVERGNRTRQSVLRRTVDIASAEGLEALSVGRLATELGLSKSGVFALFGSKEELQLATVREASRVYVEQVIAPAAELPAGTGRLWRLCERWLDYSRGRVFPGGCFFYEVIAEFDARTGPVHDAVAEAQRAWTAHVEQVITEARDLGELHADTDVPQLAFELVALMESANAVSVLHDESVAYRRARVAIATRLRAAATDPASAPEPSPAPDPSSVRDPDPAPEPAPSSELPMP</sequence>
<proteinExistence type="predicted"/>
<dbReference type="SUPFAM" id="SSF48498">
    <property type="entry name" value="Tetracyclin repressor-like, C-terminal domain"/>
    <property type="match status" value="1"/>
</dbReference>
<keyword evidence="3" id="KW-0804">Transcription</keyword>
<dbReference type="InterPro" id="IPR011075">
    <property type="entry name" value="TetR_C"/>
</dbReference>
<keyword evidence="1" id="KW-0805">Transcription regulation</keyword>
<dbReference type="PANTHER" id="PTHR47506:SF6">
    <property type="entry name" value="HTH-TYPE TRANSCRIPTIONAL REPRESSOR NEMR"/>
    <property type="match status" value="1"/>
</dbReference>
<dbReference type="PANTHER" id="PTHR47506">
    <property type="entry name" value="TRANSCRIPTIONAL REGULATORY PROTEIN"/>
    <property type="match status" value="1"/>
</dbReference>
<evidence type="ECO:0000256" key="2">
    <source>
        <dbReference type="ARBA" id="ARBA00023125"/>
    </source>
</evidence>
<dbReference type="SUPFAM" id="SSF46689">
    <property type="entry name" value="Homeodomain-like"/>
    <property type="match status" value="1"/>
</dbReference>
<dbReference type="InterPro" id="IPR009057">
    <property type="entry name" value="Homeodomain-like_sf"/>
</dbReference>
<evidence type="ECO:0000256" key="5">
    <source>
        <dbReference type="SAM" id="MobiDB-lite"/>
    </source>
</evidence>
<protein>
    <submittedName>
        <fullName evidence="7">TetR/AcrR family transcriptional regulator</fullName>
    </submittedName>
</protein>
<dbReference type="Pfam" id="PF16925">
    <property type="entry name" value="TetR_C_13"/>
    <property type="match status" value="1"/>
</dbReference>
<dbReference type="Gene3D" id="1.10.10.60">
    <property type="entry name" value="Homeodomain-like"/>
    <property type="match status" value="1"/>
</dbReference>
<evidence type="ECO:0000313" key="7">
    <source>
        <dbReference type="EMBL" id="WTP48870.1"/>
    </source>
</evidence>